<feature type="active site" evidence="6">
    <location>
        <position position="290"/>
    </location>
</feature>
<evidence type="ECO:0000256" key="6">
    <source>
        <dbReference type="PROSITE-ProRule" id="PRU01122"/>
    </source>
</evidence>
<dbReference type="Pfam" id="PF00004">
    <property type="entry name" value="AAA"/>
    <property type="match status" value="1"/>
</dbReference>
<dbReference type="PROSITE" id="PS01046">
    <property type="entry name" value="LON_SER"/>
    <property type="match status" value="1"/>
</dbReference>
<dbReference type="Proteomes" id="UP000248724">
    <property type="component" value="Unassembled WGS sequence"/>
</dbReference>
<comment type="similarity">
    <text evidence="6">Belongs to the peptidase S16 family.</text>
</comment>
<accession>A0A2W5Z3I7</accession>
<dbReference type="Gene3D" id="3.30.230.10">
    <property type="match status" value="1"/>
</dbReference>
<evidence type="ECO:0000256" key="3">
    <source>
        <dbReference type="ARBA" id="ARBA00022801"/>
    </source>
</evidence>
<dbReference type="InterPro" id="IPR008268">
    <property type="entry name" value="Peptidase_S16_AS"/>
</dbReference>
<reference evidence="9 10" key="1">
    <citation type="journal article" date="2017" name="Nature">
        <title>Atmospheric trace gases support primary production in Antarctic desert surface soil.</title>
        <authorList>
            <person name="Ji M."/>
            <person name="Greening C."/>
            <person name="Vanwonterghem I."/>
            <person name="Carere C.R."/>
            <person name="Bay S.K."/>
            <person name="Steen J.A."/>
            <person name="Montgomery K."/>
            <person name="Lines T."/>
            <person name="Beardall J."/>
            <person name="van Dorst J."/>
            <person name="Snape I."/>
            <person name="Stott M.B."/>
            <person name="Hugenholtz P."/>
            <person name="Ferrari B.C."/>
        </authorList>
    </citation>
    <scope>NUCLEOTIDE SEQUENCE [LARGE SCALE GENOMIC DNA]</scope>
    <source>
        <strain evidence="9">RRmetagenome_bin12</strain>
    </source>
</reference>
<dbReference type="InterPro" id="IPR003959">
    <property type="entry name" value="ATPase_AAA_core"/>
</dbReference>
<dbReference type="PANTHER" id="PTHR10046">
    <property type="entry name" value="ATP DEPENDENT LON PROTEASE FAMILY MEMBER"/>
    <property type="match status" value="1"/>
</dbReference>
<feature type="region of interest" description="Disordered" evidence="7">
    <location>
        <begin position="389"/>
        <end position="412"/>
    </location>
</feature>
<keyword evidence="2" id="KW-0547">Nucleotide-binding</keyword>
<dbReference type="Pfam" id="PF22667">
    <property type="entry name" value="Lon_lid"/>
    <property type="match status" value="1"/>
</dbReference>
<evidence type="ECO:0000256" key="4">
    <source>
        <dbReference type="ARBA" id="ARBA00022825"/>
    </source>
</evidence>
<dbReference type="PROSITE" id="PS51786">
    <property type="entry name" value="LON_PROTEOLYTIC"/>
    <property type="match status" value="1"/>
</dbReference>
<keyword evidence="4 6" id="KW-0720">Serine protease</keyword>
<dbReference type="GO" id="GO:0004252">
    <property type="term" value="F:serine-type endopeptidase activity"/>
    <property type="evidence" value="ECO:0007669"/>
    <property type="project" value="UniProtKB-UniRule"/>
</dbReference>
<evidence type="ECO:0000313" key="9">
    <source>
        <dbReference type="EMBL" id="PZR78677.1"/>
    </source>
</evidence>
<keyword evidence="3 6" id="KW-0378">Hydrolase</keyword>
<dbReference type="InterPro" id="IPR020568">
    <property type="entry name" value="Ribosomal_Su5_D2-typ_SF"/>
</dbReference>
<dbReference type="SUPFAM" id="SSF54211">
    <property type="entry name" value="Ribosomal protein S5 domain 2-like"/>
    <property type="match status" value="1"/>
</dbReference>
<evidence type="ECO:0000256" key="2">
    <source>
        <dbReference type="ARBA" id="ARBA00022741"/>
    </source>
</evidence>
<dbReference type="SUPFAM" id="SSF52540">
    <property type="entry name" value="P-loop containing nucleoside triphosphate hydrolases"/>
    <property type="match status" value="1"/>
</dbReference>
<feature type="non-terminal residue" evidence="9">
    <location>
        <position position="1"/>
    </location>
</feature>
<dbReference type="Gene3D" id="3.40.50.300">
    <property type="entry name" value="P-loop containing nucleotide triphosphate hydrolases"/>
    <property type="match status" value="1"/>
</dbReference>
<dbReference type="Gene3D" id="1.10.8.60">
    <property type="match status" value="1"/>
</dbReference>
<dbReference type="GO" id="GO:0006508">
    <property type="term" value="P:proteolysis"/>
    <property type="evidence" value="ECO:0007669"/>
    <property type="project" value="UniProtKB-KW"/>
</dbReference>
<dbReference type="AlphaFoldDB" id="A0A2W5Z3I7"/>
<dbReference type="EC" id="3.4.21.53" evidence="6"/>
<keyword evidence="1 6" id="KW-0645">Protease</keyword>
<feature type="active site" evidence="6">
    <location>
        <position position="333"/>
    </location>
</feature>
<evidence type="ECO:0000259" key="8">
    <source>
        <dbReference type="PROSITE" id="PS51786"/>
    </source>
</evidence>
<evidence type="ECO:0000256" key="5">
    <source>
        <dbReference type="ARBA" id="ARBA00022840"/>
    </source>
</evidence>
<sequence length="412" mass="44676">AEIRGHRRTYIGALPGRIIQSMKQAGTVNPVIMLDEIDKVGTDFRGDPSAALLEVLDPEQNREFSDHYLEVPYDLSNVLFITTANMVDTISPALRDRMELIRISGYTEAEKLGIAEGHLLPRQLEQHGLEDGELTIPHQTLVAILHGYTREAGVRQLDRTIAEIARKVPRRLAAGAGSVVVEPDQLGEFLGPQRFDYGEAQDVDEVGAVTGVVVSEVGGDIVTVEALAVEARPDLSLTGQLGSVMEESARAALSWARVHAVEYGAPRDFFETHALHIHVPAGAIPKDGPSAGVTMVTAMVSVASGRRVRRDVAMTGEVTLRGRVLPIGGVKDKLLAAHRSGLTTFILPRKNMRDLEEIPQEVLDAVDVVPVDNVGEVLDRALVDAPAQRRERTTGFTLPLRTDEGPHPPITA</sequence>
<dbReference type="GO" id="GO:0030163">
    <property type="term" value="P:protein catabolic process"/>
    <property type="evidence" value="ECO:0007669"/>
    <property type="project" value="InterPro"/>
</dbReference>
<dbReference type="InterPro" id="IPR027417">
    <property type="entry name" value="P-loop_NTPase"/>
</dbReference>
<dbReference type="GO" id="GO:0016887">
    <property type="term" value="F:ATP hydrolysis activity"/>
    <property type="evidence" value="ECO:0007669"/>
    <property type="project" value="InterPro"/>
</dbReference>
<evidence type="ECO:0000256" key="7">
    <source>
        <dbReference type="SAM" id="MobiDB-lite"/>
    </source>
</evidence>
<evidence type="ECO:0000256" key="1">
    <source>
        <dbReference type="ARBA" id="ARBA00022670"/>
    </source>
</evidence>
<dbReference type="EMBL" id="QHBU01000250">
    <property type="protein sequence ID" value="PZR78677.1"/>
    <property type="molecule type" value="Genomic_DNA"/>
</dbReference>
<dbReference type="InterPro" id="IPR027065">
    <property type="entry name" value="Lon_Prtase"/>
</dbReference>
<feature type="domain" description="Lon proteolytic" evidence="8">
    <location>
        <begin position="203"/>
        <end position="384"/>
    </location>
</feature>
<gene>
    <name evidence="9" type="ORF">DLM65_12275</name>
</gene>
<dbReference type="InterPro" id="IPR054594">
    <property type="entry name" value="Lon_lid"/>
</dbReference>
<organism evidence="9 10">
    <name type="scientific">Candidatus Aeolococcus gillhamiae</name>
    <dbReference type="NCBI Taxonomy" id="3127015"/>
    <lineage>
        <taxon>Bacteria</taxon>
        <taxon>Bacillati</taxon>
        <taxon>Candidatus Dormiibacterota</taxon>
        <taxon>Candidatus Dormibacteria</taxon>
        <taxon>Candidatus Aeolococcales</taxon>
        <taxon>Candidatus Aeolococcaceae</taxon>
        <taxon>Candidatus Aeolococcus</taxon>
    </lineage>
</organism>
<proteinExistence type="inferred from homology"/>
<dbReference type="InterPro" id="IPR014721">
    <property type="entry name" value="Ribsml_uS5_D2-typ_fold_subgr"/>
</dbReference>
<comment type="caution">
    <text evidence="9">The sequence shown here is derived from an EMBL/GenBank/DDBJ whole genome shotgun (WGS) entry which is preliminary data.</text>
</comment>
<dbReference type="Pfam" id="PF05362">
    <property type="entry name" value="Lon_C"/>
    <property type="match status" value="1"/>
</dbReference>
<keyword evidence="5" id="KW-0067">ATP-binding</keyword>
<name>A0A2W5Z3I7_9BACT</name>
<comment type="catalytic activity">
    <reaction evidence="6">
        <text>Hydrolysis of proteins in presence of ATP.</text>
        <dbReference type="EC" id="3.4.21.53"/>
    </reaction>
</comment>
<dbReference type="PRINTS" id="PR00830">
    <property type="entry name" value="ENDOLAPTASE"/>
</dbReference>
<protein>
    <recommendedName>
        <fullName evidence="6">endopeptidase La</fullName>
        <ecNumber evidence="6">3.4.21.53</ecNumber>
    </recommendedName>
</protein>
<evidence type="ECO:0000313" key="10">
    <source>
        <dbReference type="Proteomes" id="UP000248724"/>
    </source>
</evidence>
<dbReference type="GO" id="GO:0005524">
    <property type="term" value="F:ATP binding"/>
    <property type="evidence" value="ECO:0007669"/>
    <property type="project" value="UniProtKB-KW"/>
</dbReference>
<dbReference type="InterPro" id="IPR008269">
    <property type="entry name" value="Lon_proteolytic"/>
</dbReference>
<dbReference type="GO" id="GO:0004176">
    <property type="term" value="F:ATP-dependent peptidase activity"/>
    <property type="evidence" value="ECO:0007669"/>
    <property type="project" value="UniProtKB-UniRule"/>
</dbReference>